<comment type="similarity">
    <text evidence="2 10 11">Belongs to the peptidase S8 family.</text>
</comment>
<dbReference type="PROSITE" id="PS00137">
    <property type="entry name" value="SUBTILASE_HIS"/>
    <property type="match status" value="1"/>
</dbReference>
<feature type="signal peptide" evidence="13">
    <location>
        <begin position="1"/>
        <end position="22"/>
    </location>
</feature>
<dbReference type="GO" id="GO:0005886">
    <property type="term" value="C:plasma membrane"/>
    <property type="evidence" value="ECO:0007669"/>
    <property type="project" value="UniProtKB-SubCell"/>
</dbReference>
<feature type="active site" description="Charge relay system" evidence="10">
    <location>
        <position position="96"/>
    </location>
</feature>
<dbReference type="InterPro" id="IPR015500">
    <property type="entry name" value="Peptidase_S8_subtilisin-rel"/>
</dbReference>
<proteinExistence type="inferred from homology"/>
<organism evidence="15 16">
    <name type="scientific">Stackebrandtia nassauensis (strain DSM 44728 / CIP 108903 / NRRL B-16338 / NBRC 102104 / LLR-40K-21)</name>
    <dbReference type="NCBI Taxonomy" id="446470"/>
    <lineage>
        <taxon>Bacteria</taxon>
        <taxon>Bacillati</taxon>
        <taxon>Actinomycetota</taxon>
        <taxon>Actinomycetes</taxon>
        <taxon>Glycomycetales</taxon>
        <taxon>Glycomycetaceae</taxon>
        <taxon>Stackebrandtia</taxon>
    </lineage>
</organism>
<keyword evidence="4 10" id="KW-0645">Protease</keyword>
<evidence type="ECO:0000256" key="11">
    <source>
        <dbReference type="RuleBase" id="RU003355"/>
    </source>
</evidence>
<evidence type="ECO:0000256" key="2">
    <source>
        <dbReference type="ARBA" id="ARBA00011073"/>
    </source>
</evidence>
<dbReference type="GO" id="GO:0006508">
    <property type="term" value="P:proteolysis"/>
    <property type="evidence" value="ECO:0007669"/>
    <property type="project" value="UniProtKB-KW"/>
</dbReference>
<evidence type="ECO:0000256" key="5">
    <source>
        <dbReference type="ARBA" id="ARBA00022692"/>
    </source>
</evidence>
<dbReference type="Pfam" id="PF00082">
    <property type="entry name" value="Peptidase_S8"/>
    <property type="match status" value="1"/>
</dbReference>
<feature type="domain" description="Peptidase S8/S53" evidence="14">
    <location>
        <begin position="55"/>
        <end position="304"/>
    </location>
</feature>
<evidence type="ECO:0000256" key="8">
    <source>
        <dbReference type="ARBA" id="ARBA00022989"/>
    </source>
</evidence>
<dbReference type="Gene3D" id="3.40.50.200">
    <property type="entry name" value="Peptidase S8/S53 domain"/>
    <property type="match status" value="1"/>
</dbReference>
<dbReference type="InterPro" id="IPR023828">
    <property type="entry name" value="Peptidase_S8_Ser-AS"/>
</dbReference>
<dbReference type="PROSITE" id="PS51892">
    <property type="entry name" value="SUBTILASE"/>
    <property type="match status" value="1"/>
</dbReference>
<accession>D3Q4G8</accession>
<evidence type="ECO:0000256" key="13">
    <source>
        <dbReference type="SAM" id="SignalP"/>
    </source>
</evidence>
<feature type="active site" description="Charge relay system" evidence="10">
    <location>
        <position position="257"/>
    </location>
</feature>
<dbReference type="InterPro" id="IPR023834">
    <property type="entry name" value="T7SS_pept_S8A_mycosin"/>
</dbReference>
<reference evidence="15 16" key="1">
    <citation type="journal article" date="2009" name="Stand. Genomic Sci.">
        <title>Complete genome sequence of Stackebrandtia nassauensis type strain (LLR-40K-21).</title>
        <authorList>
            <person name="Munk C."/>
            <person name="Lapidus A."/>
            <person name="Copeland A."/>
            <person name="Jando M."/>
            <person name="Mayilraj S."/>
            <person name="Glavina Del Rio T."/>
            <person name="Nolan M."/>
            <person name="Chen F."/>
            <person name="Lucas S."/>
            <person name="Tice H."/>
            <person name="Cheng J.F."/>
            <person name="Han C."/>
            <person name="Detter J.C."/>
            <person name="Bruce D."/>
            <person name="Goodwin L."/>
            <person name="Chain P."/>
            <person name="Pitluck S."/>
            <person name="Goker M."/>
            <person name="Ovchinikova G."/>
            <person name="Pati A."/>
            <person name="Ivanova N."/>
            <person name="Mavromatis K."/>
            <person name="Chen A."/>
            <person name="Palaniappan K."/>
            <person name="Land M."/>
            <person name="Hauser L."/>
            <person name="Chang Y.J."/>
            <person name="Jeffries C.D."/>
            <person name="Bristow J."/>
            <person name="Eisen J.A."/>
            <person name="Markowitz V."/>
            <person name="Hugenholtz P."/>
            <person name="Kyrpides N.C."/>
            <person name="Klenk H.P."/>
        </authorList>
    </citation>
    <scope>NUCLEOTIDE SEQUENCE [LARGE SCALE GENOMIC DNA]</scope>
    <source>
        <strain evidence="16">DSM 44728 / CIP 108903 / NRRL B-16338 / NBRC 102104 / LLR-40K-21</strain>
    </source>
</reference>
<evidence type="ECO:0000256" key="9">
    <source>
        <dbReference type="ARBA" id="ARBA00023136"/>
    </source>
</evidence>
<evidence type="ECO:0000256" key="4">
    <source>
        <dbReference type="ARBA" id="ARBA00022670"/>
    </source>
</evidence>
<keyword evidence="5 12" id="KW-0812">Transmembrane</keyword>
<dbReference type="GO" id="GO:0004252">
    <property type="term" value="F:serine-type endopeptidase activity"/>
    <property type="evidence" value="ECO:0007669"/>
    <property type="project" value="UniProtKB-UniRule"/>
</dbReference>
<evidence type="ECO:0000313" key="16">
    <source>
        <dbReference type="Proteomes" id="UP000000844"/>
    </source>
</evidence>
<keyword evidence="9 12" id="KW-0472">Membrane</keyword>
<keyword evidence="3" id="KW-1003">Cell membrane</keyword>
<dbReference type="PANTHER" id="PTHR43806:SF11">
    <property type="entry name" value="CEREVISIN-RELATED"/>
    <property type="match status" value="1"/>
</dbReference>
<comment type="subcellular location">
    <subcellularLocation>
        <location evidence="1">Cell membrane</location>
        <topology evidence="1">Single-pass membrane protein</topology>
    </subcellularLocation>
</comment>
<feature type="chain" id="PRO_5003049692" evidence="13">
    <location>
        <begin position="23"/>
        <end position="376"/>
    </location>
</feature>
<keyword evidence="6 10" id="KW-0378">Hydrolase</keyword>
<keyword evidence="8 12" id="KW-1133">Transmembrane helix</keyword>
<dbReference type="PANTHER" id="PTHR43806">
    <property type="entry name" value="PEPTIDASE S8"/>
    <property type="match status" value="1"/>
</dbReference>
<evidence type="ECO:0000259" key="14">
    <source>
        <dbReference type="Pfam" id="PF00082"/>
    </source>
</evidence>
<evidence type="ECO:0000256" key="6">
    <source>
        <dbReference type="ARBA" id="ARBA00022801"/>
    </source>
</evidence>
<dbReference type="InterPro" id="IPR022398">
    <property type="entry name" value="Peptidase_S8_His-AS"/>
</dbReference>
<dbReference type="eggNOG" id="COG1404">
    <property type="taxonomic scope" value="Bacteria"/>
</dbReference>
<evidence type="ECO:0000256" key="3">
    <source>
        <dbReference type="ARBA" id="ARBA00022475"/>
    </source>
</evidence>
<dbReference type="HOGENOM" id="CLU_011263_13_3_11"/>
<dbReference type="EMBL" id="CP001778">
    <property type="protein sequence ID" value="ADD40128.1"/>
    <property type="molecule type" value="Genomic_DNA"/>
</dbReference>
<name>D3Q4G8_STANL</name>
<dbReference type="KEGG" id="sna:Snas_0411"/>
<dbReference type="AlphaFoldDB" id="D3Q4G8"/>
<dbReference type="InterPro" id="IPR023827">
    <property type="entry name" value="Peptidase_S8_Asp-AS"/>
</dbReference>
<dbReference type="NCBIfam" id="TIGR03921">
    <property type="entry name" value="T7SS_mycosin"/>
    <property type="match status" value="1"/>
</dbReference>
<sequence length="376" mass="39590">MSGFAACLALAAIVVCPSPAYAKGCEAESRDDPMPQTPWPLERMRPERMWPLTRGEDMKVAVIDSGVGEHPILKGRVKAVDYTEDKLGARCDMASHGTLVAGIIAGADTSDSPFHGLAPDASILSYRVIDTVESATSRDAVVPVVDAIRDAVDKGADVINLSLTSVHTTALQEAIEYAHRKDVVVVAAAGNSGAEGRKSYPAAYDTVIAVAGLRPNGEHVESSSIGDYVDIAAPGEQIDGPAPSGGGYGRREKGGTSFAAPYVSATAALLKSYYPKDSPEETAARMLVTADHPPGGRNQLVGYGELNPYRALTTVLTAAEKREAITPDAPQQASDPGAVTRKRALLFTACAAALVLVFLAAKVIVPRGRNRRWRCP</sequence>
<keyword evidence="16" id="KW-1185">Reference proteome</keyword>
<dbReference type="SUPFAM" id="SSF52743">
    <property type="entry name" value="Subtilisin-like"/>
    <property type="match status" value="1"/>
</dbReference>
<evidence type="ECO:0000256" key="7">
    <source>
        <dbReference type="ARBA" id="ARBA00022825"/>
    </source>
</evidence>
<feature type="transmembrane region" description="Helical" evidence="12">
    <location>
        <begin position="344"/>
        <end position="365"/>
    </location>
</feature>
<evidence type="ECO:0000313" key="15">
    <source>
        <dbReference type="EMBL" id="ADD40128.1"/>
    </source>
</evidence>
<evidence type="ECO:0000256" key="10">
    <source>
        <dbReference type="PROSITE-ProRule" id="PRU01240"/>
    </source>
</evidence>
<evidence type="ECO:0000256" key="12">
    <source>
        <dbReference type="SAM" id="Phobius"/>
    </source>
</evidence>
<protein>
    <submittedName>
        <fullName evidence="15">Peptidase S8 and S53 subtilisin kexin sedolisin</fullName>
    </submittedName>
</protein>
<dbReference type="InterPro" id="IPR050131">
    <property type="entry name" value="Peptidase_S8_subtilisin-like"/>
</dbReference>
<dbReference type="InterPro" id="IPR036852">
    <property type="entry name" value="Peptidase_S8/S53_dom_sf"/>
</dbReference>
<evidence type="ECO:0000256" key="1">
    <source>
        <dbReference type="ARBA" id="ARBA00004162"/>
    </source>
</evidence>
<dbReference type="STRING" id="446470.Snas_0411"/>
<gene>
    <name evidence="15" type="ordered locus">Snas_0411</name>
</gene>
<dbReference type="PROSITE" id="PS00136">
    <property type="entry name" value="SUBTILASE_ASP"/>
    <property type="match status" value="1"/>
</dbReference>
<keyword evidence="13" id="KW-0732">Signal</keyword>
<dbReference type="PROSITE" id="PS00138">
    <property type="entry name" value="SUBTILASE_SER"/>
    <property type="match status" value="1"/>
</dbReference>
<feature type="active site" description="Charge relay system" evidence="10">
    <location>
        <position position="64"/>
    </location>
</feature>
<dbReference type="InterPro" id="IPR000209">
    <property type="entry name" value="Peptidase_S8/S53_dom"/>
</dbReference>
<dbReference type="PRINTS" id="PR00723">
    <property type="entry name" value="SUBTILISIN"/>
</dbReference>
<dbReference type="Proteomes" id="UP000000844">
    <property type="component" value="Chromosome"/>
</dbReference>
<keyword evidence="7 10" id="KW-0720">Serine protease</keyword>